<dbReference type="Proteomes" id="UP000184232">
    <property type="component" value="Unassembled WGS sequence"/>
</dbReference>
<evidence type="ECO:0000256" key="2">
    <source>
        <dbReference type="SAM" id="SignalP"/>
    </source>
</evidence>
<name>A0A1M6CPT5_9FLAO</name>
<evidence type="ECO:0000313" key="5">
    <source>
        <dbReference type="Proteomes" id="UP000184232"/>
    </source>
</evidence>
<feature type="signal peptide" evidence="2">
    <location>
        <begin position="1"/>
        <end position="28"/>
    </location>
</feature>
<feature type="domain" description="Secretion system C-terminal sorting" evidence="3">
    <location>
        <begin position="903"/>
        <end position="983"/>
    </location>
</feature>
<evidence type="ECO:0000259" key="3">
    <source>
        <dbReference type="Pfam" id="PF18962"/>
    </source>
</evidence>
<gene>
    <name evidence="4" type="ORF">SAMN05444337_0432</name>
</gene>
<feature type="chain" id="PRO_5012770800" evidence="2">
    <location>
        <begin position="29"/>
        <end position="985"/>
    </location>
</feature>
<dbReference type="STRING" id="683124.SAMN05444337_0432"/>
<sequence length="985" mass="108828">MKTNYSFTKFIKSIILFVVLTSFYFSNATEYTSVATGNWEDSSTWFPSGIPTTGDIVKIQNHTITVNSNVSCEQIEFYGGNGGISKLEITLGKKLTVSGNILVKPTNNYNNDSFIAGLGELEIQNLIVGNATLVNSFPTNTRLTTLYVDDLTNFIINGNMVSTTHVNTNPVAFNESRIRHRSGIITLYGVFNIQTGGSGPTGLGYRTDNTLQGDAKIILSNIDPIIYTDAQRGQDFSNATVEFNWINTGTALSSTNLLNIPGKKFKNLILNSDRRFYANGTSEIIENGSFQILKGRWYNQNTDENSTLGKILLNDNTNIIIGIARFYSNTNPILKNSNNKYSITYKQASSTIIGDEIAAQGEINGTIQIINGAIKKITLDSSGSFTIISEYNVELEELMINKSTSLIGHSTQGLGKLKITKLLNIPNSSNIIFADNLVTLKSTITETARVSELQPNTSILGKINVERYLLNNKRQWRLLTTPLRIVNGDNSTIITNWQNNGEYTTQNIGIDIWGPTGTLTVNVQEEEDFFGDIFYTYSIGSIGNGLVNINNSSYNVRKFNNISGNWSNVTDTTNELLFDSDKNYGFLVFATHPFLKAQNFNGVSVSGSLSTTISSYGHLITGSKTYENIYTNKYYMIGNPYASPINFVQVLAEPENSGINKVWFIDPTVSTYGGYVMWEEGVGYSNAASIFKTNNASGPVFQSGEAFFVKATSATSSLTIKETHKTDGVTNTTLNRNANQTNTTNYELFRILLEKQSENNFINADGCVAAFYMGGNNEVDNADGSKLSNPGENIALVNATSLLSIEHRNTIENNDFLTLRISNATLGTNYKLKLYTENFEYDGYAYLQDLFLGTTTEIPLDGSVFEYEYQITENTASTGSRFKILFQNTTLSNAEFTATDFMLYPNPVIANESFTIQFHSKANEVGSFDCTIYNALGQLIQKNHLNVVNGSITVPLTSSFKSGVYFVEIYNTQNHSKTTKSLIIE</sequence>
<dbReference type="AlphaFoldDB" id="A0A1M6CPT5"/>
<dbReference type="InterPro" id="IPR026444">
    <property type="entry name" value="Secre_tail"/>
</dbReference>
<evidence type="ECO:0000313" key="4">
    <source>
        <dbReference type="EMBL" id="SHI62893.1"/>
    </source>
</evidence>
<dbReference type="NCBIfam" id="TIGR04183">
    <property type="entry name" value="Por_Secre_tail"/>
    <property type="match status" value="1"/>
</dbReference>
<keyword evidence="1 2" id="KW-0732">Signal</keyword>
<organism evidence="4 5">
    <name type="scientific">Flavobacterium haoranii</name>
    <dbReference type="NCBI Taxonomy" id="683124"/>
    <lineage>
        <taxon>Bacteria</taxon>
        <taxon>Pseudomonadati</taxon>
        <taxon>Bacteroidota</taxon>
        <taxon>Flavobacteriia</taxon>
        <taxon>Flavobacteriales</taxon>
        <taxon>Flavobacteriaceae</taxon>
        <taxon>Flavobacterium</taxon>
    </lineage>
</organism>
<evidence type="ECO:0000256" key="1">
    <source>
        <dbReference type="ARBA" id="ARBA00022729"/>
    </source>
</evidence>
<protein>
    <submittedName>
        <fullName evidence="4">Por secretion system C-terminal sorting domain-containing protein</fullName>
    </submittedName>
</protein>
<reference evidence="4 5" key="1">
    <citation type="submission" date="2016-11" db="EMBL/GenBank/DDBJ databases">
        <authorList>
            <person name="Jaros S."/>
            <person name="Januszkiewicz K."/>
            <person name="Wedrychowicz H."/>
        </authorList>
    </citation>
    <scope>NUCLEOTIDE SEQUENCE [LARGE SCALE GENOMIC DNA]</scope>
    <source>
        <strain evidence="4 5">DSM 22807</strain>
    </source>
</reference>
<keyword evidence="5" id="KW-1185">Reference proteome</keyword>
<dbReference type="Pfam" id="PF18962">
    <property type="entry name" value="Por_Secre_tail"/>
    <property type="match status" value="1"/>
</dbReference>
<accession>A0A1M6CPT5</accession>
<dbReference type="EMBL" id="FQZH01000001">
    <property type="protein sequence ID" value="SHI62893.1"/>
    <property type="molecule type" value="Genomic_DNA"/>
</dbReference>
<proteinExistence type="predicted"/>
<dbReference type="OrthoDB" id="1308298at2"/>
<dbReference type="RefSeq" id="WP_072781155.1">
    <property type="nucleotide sequence ID" value="NZ_FQZH01000001.1"/>
</dbReference>